<evidence type="ECO:0000256" key="1">
    <source>
        <dbReference type="SAM" id="SignalP"/>
    </source>
</evidence>
<name>A0A918IVH2_9ACTN</name>
<dbReference type="Proteomes" id="UP000620224">
    <property type="component" value="Unassembled WGS sequence"/>
</dbReference>
<feature type="signal peptide" evidence="1">
    <location>
        <begin position="1"/>
        <end position="19"/>
    </location>
</feature>
<protein>
    <recommendedName>
        <fullName evidence="4">Secreted protein</fullName>
    </recommendedName>
</protein>
<sequence>MPTLTTLAPLSAPVAPLSASVALLPAPTASPGPVLPLMVAHTSGLADFAEATCGTAPVTPRQRVCRFLRLTPALLAAGFCPRTWWNEPVPNGDPGSRHPFE</sequence>
<dbReference type="AlphaFoldDB" id="A0A918IVH2"/>
<reference evidence="2" key="2">
    <citation type="submission" date="2020-09" db="EMBL/GenBank/DDBJ databases">
        <authorList>
            <person name="Sun Q."/>
            <person name="Ohkuma M."/>
        </authorList>
    </citation>
    <scope>NUCLEOTIDE SEQUENCE</scope>
    <source>
        <strain evidence="2">JCM 4490</strain>
    </source>
</reference>
<proteinExistence type="predicted"/>
<reference evidence="2" key="1">
    <citation type="journal article" date="2014" name="Int. J. Syst. Evol. Microbiol.">
        <title>Complete genome sequence of Corynebacterium casei LMG S-19264T (=DSM 44701T), isolated from a smear-ripened cheese.</title>
        <authorList>
            <consortium name="US DOE Joint Genome Institute (JGI-PGF)"/>
            <person name="Walter F."/>
            <person name="Albersmeier A."/>
            <person name="Kalinowski J."/>
            <person name="Ruckert C."/>
        </authorList>
    </citation>
    <scope>NUCLEOTIDE SEQUENCE</scope>
    <source>
        <strain evidence="2">JCM 4490</strain>
    </source>
</reference>
<keyword evidence="1" id="KW-0732">Signal</keyword>
<comment type="caution">
    <text evidence="2">The sequence shown here is derived from an EMBL/GenBank/DDBJ whole genome shotgun (WGS) entry which is preliminary data.</text>
</comment>
<keyword evidence="3" id="KW-1185">Reference proteome</keyword>
<dbReference type="EMBL" id="BMUE01000001">
    <property type="protein sequence ID" value="GGW30122.1"/>
    <property type="molecule type" value="Genomic_DNA"/>
</dbReference>
<evidence type="ECO:0000313" key="2">
    <source>
        <dbReference type="EMBL" id="GGW30122.1"/>
    </source>
</evidence>
<feature type="chain" id="PRO_5039349602" description="Secreted protein" evidence="1">
    <location>
        <begin position="20"/>
        <end position="101"/>
    </location>
</feature>
<organism evidence="2 3">
    <name type="scientific">Streptomyces lucensis JCM 4490</name>
    <dbReference type="NCBI Taxonomy" id="1306176"/>
    <lineage>
        <taxon>Bacteria</taxon>
        <taxon>Bacillati</taxon>
        <taxon>Actinomycetota</taxon>
        <taxon>Actinomycetes</taxon>
        <taxon>Kitasatosporales</taxon>
        <taxon>Streptomycetaceae</taxon>
        <taxon>Streptomyces</taxon>
    </lineage>
</organism>
<evidence type="ECO:0000313" key="3">
    <source>
        <dbReference type="Proteomes" id="UP000620224"/>
    </source>
</evidence>
<gene>
    <name evidence="2" type="ORF">GCM10010503_02000</name>
</gene>
<evidence type="ECO:0008006" key="4">
    <source>
        <dbReference type="Google" id="ProtNLM"/>
    </source>
</evidence>
<accession>A0A918IVH2</accession>